<dbReference type="SUPFAM" id="SSF55781">
    <property type="entry name" value="GAF domain-like"/>
    <property type="match status" value="1"/>
</dbReference>
<dbReference type="AlphaFoldDB" id="A0A0H5QNF3"/>
<protein>
    <submittedName>
        <fullName evidence="1">Uncharacterized protein</fullName>
    </submittedName>
</protein>
<reference evidence="1" key="1">
    <citation type="submission" date="2015-04" db="EMBL/GenBank/DDBJ databases">
        <title>The genome sequence of the plant pathogenic Rhizarian Plasmodiophora brassicae reveals insights in its biotrophic life cycle and the origin of chitin synthesis.</title>
        <authorList>
            <person name="Schwelm A."/>
            <person name="Fogelqvist J."/>
            <person name="Knaust A."/>
            <person name="Julke S."/>
            <person name="Lilja T."/>
            <person name="Dhandapani V."/>
            <person name="Bonilla-Rosso G."/>
            <person name="Karlsson M."/>
            <person name="Shevchenko A."/>
            <person name="Choi S.R."/>
            <person name="Kim H.G."/>
            <person name="Park J.Y."/>
            <person name="Lim Y.P."/>
            <person name="Ludwig-Muller J."/>
            <person name="Dixelius C."/>
        </authorList>
    </citation>
    <scope>NUCLEOTIDE SEQUENCE</scope>
    <source>
        <tissue evidence="1">Potato root galls</tissue>
    </source>
</reference>
<feature type="non-terminal residue" evidence="1">
    <location>
        <position position="1"/>
    </location>
</feature>
<name>A0A0H5QNF3_9EUKA</name>
<sequence length="114" mass="12691">SIAESYGIMIARIACESLRIRLSLAIAKDKETSITERCETLVSMVSIIGNVESERARHPSMITWAQEQLSATLKCQTCRIWLIDETTNELLSYTGDPAVEHREQAGTGMIGYVQ</sequence>
<feature type="non-terminal residue" evidence="1">
    <location>
        <position position="114"/>
    </location>
</feature>
<organism evidence="1">
    <name type="scientific">Spongospora subterranea</name>
    <dbReference type="NCBI Taxonomy" id="70186"/>
    <lineage>
        <taxon>Eukaryota</taxon>
        <taxon>Sar</taxon>
        <taxon>Rhizaria</taxon>
        <taxon>Endomyxa</taxon>
        <taxon>Phytomyxea</taxon>
        <taxon>Plasmodiophorida</taxon>
        <taxon>Plasmodiophoridae</taxon>
        <taxon>Spongospora</taxon>
    </lineage>
</organism>
<dbReference type="EMBL" id="HACM01003086">
    <property type="protein sequence ID" value="CRZ03528.1"/>
    <property type="molecule type" value="Transcribed_RNA"/>
</dbReference>
<evidence type="ECO:0000313" key="1">
    <source>
        <dbReference type="EMBL" id="CRZ03528.1"/>
    </source>
</evidence>
<proteinExistence type="predicted"/>
<accession>A0A0H5QNF3</accession>